<sequence length="139" mass="15075">MMAFWAAVAVAAAPVASDRQTIELAMQATAAAWSKGDLDGFLRIYSEDPATSFVTSTGVIRGKAAMRGMYLKAYSFDDPAKRGALSFATLEFRPLGRDKALLISRYTLRYPDAKTATGITSVVFSREKAGWRIVADHSS</sequence>
<reference evidence="2 3" key="1">
    <citation type="submission" date="2018-07" db="EMBL/GenBank/DDBJ databases">
        <title>a novel species of Sphingomonas isolated from the rhizosphere soil of Araceae plant.</title>
        <authorList>
            <person name="Zhiyong W."/>
            <person name="Qinglan Z."/>
            <person name="Zhiwei F."/>
            <person name="Ding X."/>
            <person name="Gejiao W."/>
            <person name="Shixue Z."/>
        </authorList>
    </citation>
    <scope>NUCLEOTIDE SEQUENCE [LARGE SCALE GENOMIC DNA]</scope>
    <source>
        <strain evidence="2 3">WZY 27</strain>
    </source>
</reference>
<dbReference type="EMBL" id="QQNB01000001">
    <property type="protein sequence ID" value="RDE07391.1"/>
    <property type="molecule type" value="Genomic_DNA"/>
</dbReference>
<name>A0A369W5M9_9SPHN</name>
<dbReference type="Pfam" id="PF14534">
    <property type="entry name" value="DUF4440"/>
    <property type="match status" value="1"/>
</dbReference>
<dbReference type="InterPro" id="IPR027843">
    <property type="entry name" value="DUF4440"/>
</dbReference>
<dbReference type="AlphaFoldDB" id="A0A369W5M9"/>
<dbReference type="Gene3D" id="3.10.450.50">
    <property type="match status" value="1"/>
</dbReference>
<keyword evidence="3" id="KW-1185">Reference proteome</keyword>
<evidence type="ECO:0000313" key="2">
    <source>
        <dbReference type="EMBL" id="RDE07391.1"/>
    </source>
</evidence>
<feature type="domain" description="DUF4440" evidence="1">
    <location>
        <begin position="27"/>
        <end position="133"/>
    </location>
</feature>
<dbReference type="InterPro" id="IPR032710">
    <property type="entry name" value="NTF2-like_dom_sf"/>
</dbReference>
<accession>A0A369W5M9</accession>
<comment type="caution">
    <text evidence="2">The sequence shown here is derived from an EMBL/GenBank/DDBJ whole genome shotgun (WGS) entry which is preliminary data.</text>
</comment>
<organism evidence="2 3">
    <name type="scientific">Sphingomonas aracearum</name>
    <dbReference type="NCBI Taxonomy" id="2283317"/>
    <lineage>
        <taxon>Bacteria</taxon>
        <taxon>Pseudomonadati</taxon>
        <taxon>Pseudomonadota</taxon>
        <taxon>Alphaproteobacteria</taxon>
        <taxon>Sphingomonadales</taxon>
        <taxon>Sphingomonadaceae</taxon>
        <taxon>Sphingomonas</taxon>
    </lineage>
</organism>
<dbReference type="Proteomes" id="UP000253918">
    <property type="component" value="Unassembled WGS sequence"/>
</dbReference>
<gene>
    <name evidence="2" type="ORF">DVW87_00330</name>
</gene>
<proteinExistence type="predicted"/>
<dbReference type="SUPFAM" id="SSF54427">
    <property type="entry name" value="NTF2-like"/>
    <property type="match status" value="1"/>
</dbReference>
<dbReference type="OrthoDB" id="120856at2"/>
<evidence type="ECO:0000313" key="3">
    <source>
        <dbReference type="Proteomes" id="UP000253918"/>
    </source>
</evidence>
<evidence type="ECO:0000259" key="1">
    <source>
        <dbReference type="Pfam" id="PF14534"/>
    </source>
</evidence>
<protein>
    <submittedName>
        <fullName evidence="2">DUF4440 domain-containing protein</fullName>
    </submittedName>
</protein>